<accession>A0A916W3I4</accession>
<gene>
    <name evidence="2" type="ORF">GCM10011507_13480</name>
</gene>
<keyword evidence="3" id="KW-1185">Reference proteome</keyword>
<evidence type="ECO:0000313" key="3">
    <source>
        <dbReference type="Proteomes" id="UP000648801"/>
    </source>
</evidence>
<feature type="compositionally biased region" description="Polar residues" evidence="1">
    <location>
        <begin position="78"/>
        <end position="90"/>
    </location>
</feature>
<evidence type="ECO:0000313" key="2">
    <source>
        <dbReference type="EMBL" id="GGA63157.1"/>
    </source>
</evidence>
<sequence>MQRVYPSRVPGAPGLAFETWVHSRNLQGLPNFSFRWKGTASAVPKSKPREAPSTLPKAGVKPEGRNDQNPPTNPPQNYATSVADNLTPSA</sequence>
<dbReference type="AlphaFoldDB" id="A0A916W3I4"/>
<dbReference type="EMBL" id="BMJB01000001">
    <property type="protein sequence ID" value="GGA63157.1"/>
    <property type="molecule type" value="Genomic_DNA"/>
</dbReference>
<protein>
    <submittedName>
        <fullName evidence="2">Uncharacterized protein</fullName>
    </submittedName>
</protein>
<dbReference type="Proteomes" id="UP000648801">
    <property type="component" value="Unassembled WGS sequence"/>
</dbReference>
<feature type="region of interest" description="Disordered" evidence="1">
    <location>
        <begin position="40"/>
        <end position="90"/>
    </location>
</feature>
<name>A0A916W3I4_9BACT</name>
<organism evidence="2 3">
    <name type="scientific">Edaphobacter acidisoli</name>
    <dbReference type="NCBI Taxonomy" id="2040573"/>
    <lineage>
        <taxon>Bacteria</taxon>
        <taxon>Pseudomonadati</taxon>
        <taxon>Acidobacteriota</taxon>
        <taxon>Terriglobia</taxon>
        <taxon>Terriglobales</taxon>
        <taxon>Acidobacteriaceae</taxon>
        <taxon>Edaphobacter</taxon>
    </lineage>
</organism>
<comment type="caution">
    <text evidence="2">The sequence shown here is derived from an EMBL/GenBank/DDBJ whole genome shotgun (WGS) entry which is preliminary data.</text>
</comment>
<evidence type="ECO:0000256" key="1">
    <source>
        <dbReference type="SAM" id="MobiDB-lite"/>
    </source>
</evidence>
<reference evidence="2" key="1">
    <citation type="journal article" date="2014" name="Int. J. Syst. Evol. Microbiol.">
        <title>Complete genome sequence of Corynebacterium casei LMG S-19264T (=DSM 44701T), isolated from a smear-ripened cheese.</title>
        <authorList>
            <consortium name="US DOE Joint Genome Institute (JGI-PGF)"/>
            <person name="Walter F."/>
            <person name="Albersmeier A."/>
            <person name="Kalinowski J."/>
            <person name="Ruckert C."/>
        </authorList>
    </citation>
    <scope>NUCLEOTIDE SEQUENCE</scope>
    <source>
        <strain evidence="2">CGMCC 1.15447</strain>
    </source>
</reference>
<reference evidence="2" key="2">
    <citation type="submission" date="2020-09" db="EMBL/GenBank/DDBJ databases">
        <authorList>
            <person name="Sun Q."/>
            <person name="Zhou Y."/>
        </authorList>
    </citation>
    <scope>NUCLEOTIDE SEQUENCE</scope>
    <source>
        <strain evidence="2">CGMCC 1.15447</strain>
    </source>
</reference>
<proteinExistence type="predicted"/>